<gene>
    <name evidence="3" type="ORF">CIB84_016649</name>
</gene>
<feature type="region of interest" description="Disordered" evidence="1">
    <location>
        <begin position="1"/>
        <end position="41"/>
    </location>
</feature>
<evidence type="ECO:0000256" key="1">
    <source>
        <dbReference type="SAM" id="MobiDB-lite"/>
    </source>
</evidence>
<sequence>YSQPVDNHITPSAYLGQSLPPASPGRYSPIPKGMLGDDEIT</sequence>
<accession>A0A2P4S657</accession>
<evidence type="ECO:0000313" key="3">
    <source>
        <dbReference type="EMBL" id="POI19606.1"/>
    </source>
</evidence>
<evidence type="ECO:0000259" key="2">
    <source>
        <dbReference type="Pfam" id="PF10600"/>
    </source>
</evidence>
<dbReference type="Proteomes" id="UP000237246">
    <property type="component" value="Unassembled WGS sequence"/>
</dbReference>
<name>A0A2P4S657_BAMTH</name>
<evidence type="ECO:0000313" key="4">
    <source>
        <dbReference type="Proteomes" id="UP000237246"/>
    </source>
</evidence>
<proteinExistence type="predicted"/>
<dbReference type="EMBL" id="PPHD01098157">
    <property type="protein sequence ID" value="POI19606.1"/>
    <property type="molecule type" value="Genomic_DNA"/>
</dbReference>
<dbReference type="OrthoDB" id="78824at2759"/>
<dbReference type="InterPro" id="IPR019583">
    <property type="entry name" value="DLG1-4_PDZ_assoc"/>
</dbReference>
<feature type="non-terminal residue" evidence="3">
    <location>
        <position position="1"/>
    </location>
</feature>
<feature type="non-terminal residue" evidence="3">
    <location>
        <position position="41"/>
    </location>
</feature>
<feature type="domain" description="Disks large homolog 1-4 PDZ-associated" evidence="2">
    <location>
        <begin position="1"/>
        <end position="41"/>
    </location>
</feature>
<dbReference type="AlphaFoldDB" id="A0A2P4S657"/>
<keyword evidence="4" id="KW-1185">Reference proteome</keyword>
<reference evidence="3 4" key="1">
    <citation type="submission" date="2018-01" db="EMBL/GenBank/DDBJ databases">
        <title>Comparison of the Chinese Bamboo Partridge and Red Junglefowl genome sequences highlights the importance of demography in genome evolution.</title>
        <authorList>
            <person name="Tiley G.P."/>
            <person name="Kimball R.T."/>
            <person name="Braun E.L."/>
            <person name="Burleigh J.G."/>
        </authorList>
    </citation>
    <scope>NUCLEOTIDE SEQUENCE [LARGE SCALE GENOMIC DNA]</scope>
    <source>
        <strain evidence="3">RTK389</strain>
        <tissue evidence="3">Blood</tissue>
    </source>
</reference>
<organism evidence="3 4">
    <name type="scientific">Bambusicola thoracicus</name>
    <name type="common">Chinese bamboo-partridge</name>
    <name type="synonym">Perdix thoracica</name>
    <dbReference type="NCBI Taxonomy" id="9083"/>
    <lineage>
        <taxon>Eukaryota</taxon>
        <taxon>Metazoa</taxon>
        <taxon>Chordata</taxon>
        <taxon>Craniata</taxon>
        <taxon>Vertebrata</taxon>
        <taxon>Euteleostomi</taxon>
        <taxon>Archelosauria</taxon>
        <taxon>Archosauria</taxon>
        <taxon>Dinosauria</taxon>
        <taxon>Saurischia</taxon>
        <taxon>Theropoda</taxon>
        <taxon>Coelurosauria</taxon>
        <taxon>Aves</taxon>
        <taxon>Neognathae</taxon>
        <taxon>Galloanserae</taxon>
        <taxon>Galliformes</taxon>
        <taxon>Phasianidae</taxon>
        <taxon>Perdicinae</taxon>
        <taxon>Bambusicola</taxon>
    </lineage>
</organism>
<comment type="caution">
    <text evidence="3">The sequence shown here is derived from an EMBL/GenBank/DDBJ whole genome shotgun (WGS) entry which is preliminary data.</text>
</comment>
<protein>
    <recommendedName>
        <fullName evidence="2">Disks large homolog 1-4 PDZ-associated domain-containing protein</fullName>
    </recommendedName>
</protein>
<dbReference type="Pfam" id="PF10600">
    <property type="entry name" value="PDZ_assoc"/>
    <property type="match status" value="1"/>
</dbReference>